<gene>
    <name evidence="1" type="ORF">CFN78_08540</name>
</gene>
<keyword evidence="2" id="KW-1185">Reference proteome</keyword>
<name>A0A263D5B8_9PSEU</name>
<evidence type="ECO:0000313" key="1">
    <source>
        <dbReference type="EMBL" id="OZM73571.1"/>
    </source>
</evidence>
<dbReference type="RefSeq" id="WP_094862088.1">
    <property type="nucleotide sequence ID" value="NZ_NKYE01000004.1"/>
</dbReference>
<proteinExistence type="predicted"/>
<protein>
    <submittedName>
        <fullName evidence="1">Uncharacterized protein</fullName>
    </submittedName>
</protein>
<comment type="caution">
    <text evidence="1">The sequence shown here is derived from an EMBL/GenBank/DDBJ whole genome shotgun (WGS) entry which is preliminary data.</text>
</comment>
<dbReference type="AlphaFoldDB" id="A0A263D5B8"/>
<sequence>MSGQEDLFGNSIDITADTTESTVKTTNDMGLIEHVIGIASASGYVLVGTGEKVFRKISNDQIEGTPAYEADAVHQLITRKWLKVGGTHVYRCGGREGPARSVLVPRSTKEKAHRWRALKPLTGSARLRKAG</sequence>
<evidence type="ECO:0000313" key="2">
    <source>
        <dbReference type="Proteomes" id="UP000242444"/>
    </source>
</evidence>
<accession>A0A263D5B8</accession>
<dbReference type="EMBL" id="NKYE01000004">
    <property type="protein sequence ID" value="OZM73571.1"/>
    <property type="molecule type" value="Genomic_DNA"/>
</dbReference>
<dbReference type="InParanoid" id="A0A263D5B8"/>
<dbReference type="OrthoDB" id="3636612at2"/>
<organism evidence="1 2">
    <name type="scientific">Amycolatopsis antarctica</name>
    <dbReference type="NCBI Taxonomy" id="1854586"/>
    <lineage>
        <taxon>Bacteria</taxon>
        <taxon>Bacillati</taxon>
        <taxon>Actinomycetota</taxon>
        <taxon>Actinomycetes</taxon>
        <taxon>Pseudonocardiales</taxon>
        <taxon>Pseudonocardiaceae</taxon>
        <taxon>Amycolatopsis</taxon>
    </lineage>
</organism>
<reference evidence="1 2" key="1">
    <citation type="submission" date="2017-07" db="EMBL/GenBank/DDBJ databases">
        <title>Amycolatopsis antarcticus sp. nov., isolated from the surface of an Antarcticus brown macroalga.</title>
        <authorList>
            <person name="Wang J."/>
            <person name="Leiva S."/>
            <person name="Huang J."/>
            <person name="Huang Y."/>
        </authorList>
    </citation>
    <scope>NUCLEOTIDE SEQUENCE [LARGE SCALE GENOMIC DNA]</scope>
    <source>
        <strain evidence="1 2">AU-G6</strain>
    </source>
</reference>
<dbReference type="Proteomes" id="UP000242444">
    <property type="component" value="Unassembled WGS sequence"/>
</dbReference>